<dbReference type="Proteomes" id="UP001597260">
    <property type="component" value="Unassembled WGS sequence"/>
</dbReference>
<dbReference type="RefSeq" id="WP_377570476.1">
    <property type="nucleotide sequence ID" value="NZ_JBHTMP010000016.1"/>
</dbReference>
<proteinExistence type="predicted"/>
<evidence type="ECO:0000313" key="2">
    <source>
        <dbReference type="EMBL" id="MFD1322009.1"/>
    </source>
</evidence>
<dbReference type="Gene3D" id="1.10.260.40">
    <property type="entry name" value="lambda repressor-like DNA-binding domains"/>
    <property type="match status" value="1"/>
</dbReference>
<feature type="domain" description="HTH cro/C1-type" evidence="1">
    <location>
        <begin position="10"/>
        <end position="63"/>
    </location>
</feature>
<evidence type="ECO:0000259" key="1">
    <source>
        <dbReference type="PROSITE" id="PS50943"/>
    </source>
</evidence>
<accession>A0ABW3YCX6</accession>
<organism evidence="2 3">
    <name type="scientific">Micromonospora sonneratiae</name>
    <dbReference type="NCBI Taxonomy" id="1184706"/>
    <lineage>
        <taxon>Bacteria</taxon>
        <taxon>Bacillati</taxon>
        <taxon>Actinomycetota</taxon>
        <taxon>Actinomycetes</taxon>
        <taxon>Micromonosporales</taxon>
        <taxon>Micromonosporaceae</taxon>
        <taxon>Micromonospora</taxon>
    </lineage>
</organism>
<dbReference type="SUPFAM" id="SSF47413">
    <property type="entry name" value="lambda repressor-like DNA-binding domains"/>
    <property type="match status" value="1"/>
</dbReference>
<name>A0ABW3YCX6_9ACTN</name>
<protein>
    <submittedName>
        <fullName evidence="2">Scr1 family TA system antitoxin-like transcriptional regulator</fullName>
    </submittedName>
</protein>
<keyword evidence="3" id="KW-1185">Reference proteome</keyword>
<reference evidence="3" key="1">
    <citation type="journal article" date="2019" name="Int. J. Syst. Evol. Microbiol.">
        <title>The Global Catalogue of Microorganisms (GCM) 10K type strain sequencing project: providing services to taxonomists for standard genome sequencing and annotation.</title>
        <authorList>
            <consortium name="The Broad Institute Genomics Platform"/>
            <consortium name="The Broad Institute Genome Sequencing Center for Infectious Disease"/>
            <person name="Wu L."/>
            <person name="Ma J."/>
        </authorList>
    </citation>
    <scope>NUCLEOTIDE SEQUENCE [LARGE SCALE GENOMIC DNA]</scope>
    <source>
        <strain evidence="3">JCM 31037</strain>
    </source>
</reference>
<dbReference type="InterPro" id="IPR043917">
    <property type="entry name" value="DUF5753"/>
</dbReference>
<dbReference type="Pfam" id="PF13560">
    <property type="entry name" value="HTH_31"/>
    <property type="match status" value="1"/>
</dbReference>
<dbReference type="EMBL" id="JBHTMP010000016">
    <property type="protein sequence ID" value="MFD1322009.1"/>
    <property type="molecule type" value="Genomic_DNA"/>
</dbReference>
<dbReference type="PROSITE" id="PS50943">
    <property type="entry name" value="HTH_CROC1"/>
    <property type="match status" value="1"/>
</dbReference>
<comment type="caution">
    <text evidence="2">The sequence shown here is derived from an EMBL/GenBank/DDBJ whole genome shotgun (WGS) entry which is preliminary data.</text>
</comment>
<dbReference type="SMART" id="SM00530">
    <property type="entry name" value="HTH_XRE"/>
    <property type="match status" value="1"/>
</dbReference>
<dbReference type="CDD" id="cd00093">
    <property type="entry name" value="HTH_XRE"/>
    <property type="match status" value="1"/>
</dbReference>
<gene>
    <name evidence="2" type="ORF">ACFQ4H_12985</name>
</gene>
<dbReference type="InterPro" id="IPR001387">
    <property type="entry name" value="Cro/C1-type_HTH"/>
</dbReference>
<sequence>MNFDMWIRALKAARASAGVSQEALAGLIKWSPSTITAIEIGRRRQTMDFAGAADRALDTGGLLVELLIMADQQHSPAWFAPWRTVETTATRLRTFEPLLVPGLLQTEDYARVRDTKDRDGGTLAFAPAAWRACIGQLRP</sequence>
<dbReference type="InterPro" id="IPR010982">
    <property type="entry name" value="Lambda_DNA-bd_dom_sf"/>
</dbReference>
<evidence type="ECO:0000313" key="3">
    <source>
        <dbReference type="Proteomes" id="UP001597260"/>
    </source>
</evidence>
<dbReference type="Pfam" id="PF19054">
    <property type="entry name" value="DUF5753"/>
    <property type="match status" value="1"/>
</dbReference>